<evidence type="ECO:0000313" key="9">
    <source>
        <dbReference type="EMBL" id="MCY9598644.1"/>
    </source>
</evidence>
<dbReference type="Gene3D" id="1.10.3470.10">
    <property type="entry name" value="ABC transporter involved in vitamin B12 uptake, BtuC"/>
    <property type="match status" value="1"/>
</dbReference>
<dbReference type="Proteomes" id="UP000288943">
    <property type="component" value="Chromosome"/>
</dbReference>
<keyword evidence="3" id="KW-0813">Transport</keyword>
<evidence type="ECO:0000313" key="11">
    <source>
        <dbReference type="Proteomes" id="UP000288943"/>
    </source>
</evidence>
<feature type="transmembrane region" description="Helical" evidence="8">
    <location>
        <begin position="270"/>
        <end position="288"/>
    </location>
</feature>
<proteinExistence type="inferred from homology"/>
<organism evidence="10 11">
    <name type="scientific">Paenibacillus chitinolyticus</name>
    <dbReference type="NCBI Taxonomy" id="79263"/>
    <lineage>
        <taxon>Bacteria</taxon>
        <taxon>Bacillati</taxon>
        <taxon>Bacillota</taxon>
        <taxon>Bacilli</taxon>
        <taxon>Bacillales</taxon>
        <taxon>Paenibacillaceae</taxon>
        <taxon>Paenibacillus</taxon>
    </lineage>
</organism>
<feature type="transmembrane region" description="Helical" evidence="8">
    <location>
        <begin position="168"/>
        <end position="188"/>
    </location>
</feature>
<evidence type="ECO:0000256" key="5">
    <source>
        <dbReference type="ARBA" id="ARBA00022692"/>
    </source>
</evidence>
<evidence type="ECO:0000256" key="2">
    <source>
        <dbReference type="ARBA" id="ARBA00007935"/>
    </source>
</evidence>
<keyword evidence="4" id="KW-1003">Cell membrane</keyword>
<evidence type="ECO:0000313" key="12">
    <source>
        <dbReference type="Proteomes" id="UP001527202"/>
    </source>
</evidence>
<feature type="transmembrane region" description="Helical" evidence="8">
    <location>
        <begin position="140"/>
        <end position="162"/>
    </location>
</feature>
<dbReference type="SUPFAM" id="SSF81345">
    <property type="entry name" value="ABC transporter involved in vitamin B12 uptake, BtuC"/>
    <property type="match status" value="1"/>
</dbReference>
<name>A0A410WWS4_9BACL</name>
<dbReference type="GO" id="GO:0033214">
    <property type="term" value="P:siderophore-iron import into cell"/>
    <property type="evidence" value="ECO:0007669"/>
    <property type="project" value="TreeGrafter"/>
</dbReference>
<evidence type="ECO:0000256" key="3">
    <source>
        <dbReference type="ARBA" id="ARBA00022448"/>
    </source>
</evidence>
<dbReference type="GO" id="GO:0005886">
    <property type="term" value="C:plasma membrane"/>
    <property type="evidence" value="ECO:0007669"/>
    <property type="project" value="UniProtKB-SubCell"/>
</dbReference>
<feature type="transmembrane region" description="Helical" evidence="8">
    <location>
        <begin position="45"/>
        <end position="67"/>
    </location>
</feature>
<dbReference type="RefSeq" id="WP_042227847.1">
    <property type="nucleotide sequence ID" value="NZ_CP026520.1"/>
</dbReference>
<dbReference type="OrthoDB" id="9811721at2"/>
<evidence type="ECO:0000256" key="1">
    <source>
        <dbReference type="ARBA" id="ARBA00004651"/>
    </source>
</evidence>
<protein>
    <submittedName>
        <fullName evidence="10">Iron ABC transporter permease</fullName>
    </submittedName>
</protein>
<keyword evidence="6 8" id="KW-1133">Transmembrane helix</keyword>
<dbReference type="PANTHER" id="PTHR30472:SF67">
    <property type="entry name" value="PERMEASE OF ABC TRANSPORTER-RELATED"/>
    <property type="match status" value="1"/>
</dbReference>
<reference evidence="10 11" key="1">
    <citation type="submission" date="2018-01" db="EMBL/GenBank/DDBJ databases">
        <title>The whole genome sequencing and assembly of Paenibacillus chitinolyticus KCCM 41400 strain.</title>
        <authorList>
            <person name="Kim J.-Y."/>
            <person name="Park M.-K."/>
            <person name="Lee Y.-J."/>
            <person name="Yi H."/>
            <person name="Bahn Y.-S."/>
            <person name="Kim J.F."/>
            <person name="Lee D.-W."/>
        </authorList>
    </citation>
    <scope>NUCLEOTIDE SEQUENCE [LARGE SCALE GENOMIC DNA]</scope>
    <source>
        <strain evidence="10 11">KCCM 41400</strain>
    </source>
</reference>
<feature type="transmembrane region" description="Helical" evidence="8">
    <location>
        <begin position="332"/>
        <end position="354"/>
    </location>
</feature>
<evidence type="ECO:0000256" key="7">
    <source>
        <dbReference type="ARBA" id="ARBA00023136"/>
    </source>
</evidence>
<dbReference type="FunFam" id="1.10.3470.10:FF:000001">
    <property type="entry name" value="Vitamin B12 ABC transporter permease BtuC"/>
    <property type="match status" value="1"/>
</dbReference>
<dbReference type="InterPro" id="IPR037294">
    <property type="entry name" value="ABC_BtuC-like"/>
</dbReference>
<dbReference type="Proteomes" id="UP001527202">
    <property type="component" value="Unassembled WGS sequence"/>
</dbReference>
<dbReference type="EMBL" id="JAMDMJ010000033">
    <property type="protein sequence ID" value="MCY9598644.1"/>
    <property type="molecule type" value="Genomic_DNA"/>
</dbReference>
<comment type="subcellular location">
    <subcellularLocation>
        <location evidence="1">Cell membrane</location>
        <topology evidence="1">Multi-pass membrane protein</topology>
    </subcellularLocation>
</comment>
<keyword evidence="5 8" id="KW-0812">Transmembrane</keyword>
<dbReference type="EMBL" id="CP026520">
    <property type="protein sequence ID" value="QAV18732.1"/>
    <property type="molecule type" value="Genomic_DNA"/>
</dbReference>
<keyword evidence="7 8" id="KW-0472">Membrane</keyword>
<dbReference type="GeneID" id="95375927"/>
<evidence type="ECO:0000256" key="8">
    <source>
        <dbReference type="SAM" id="Phobius"/>
    </source>
</evidence>
<evidence type="ECO:0000313" key="10">
    <source>
        <dbReference type="EMBL" id="QAV18732.1"/>
    </source>
</evidence>
<feature type="transmembrane region" description="Helical" evidence="8">
    <location>
        <begin position="360"/>
        <end position="378"/>
    </location>
</feature>
<feature type="transmembrane region" description="Helical" evidence="8">
    <location>
        <begin position="200"/>
        <end position="224"/>
    </location>
</feature>
<feature type="transmembrane region" description="Helical" evidence="8">
    <location>
        <begin position="294"/>
        <end position="320"/>
    </location>
</feature>
<evidence type="ECO:0000256" key="6">
    <source>
        <dbReference type="ARBA" id="ARBA00022989"/>
    </source>
</evidence>
<sequence length="390" mass="41099">MVSPKYIKDRGEDLQSVCNKESVREIGDARSASAKKYGKARALTAFPLLLGGLSLFLVISVTAAVMLGSVRIEPVTVWKIALSHMPGIGSLIERDWTKAQEQIIWNIRFPRVLLGLVVGAGLSAVGVTIQALIRNSLGDPYILGVSSGSSVAATLVLLFGGFSFLGAYALPVSAFIGSLVAMALVFTFAKVGGRISTTRLLLAGTAVASMMSAFTSFIVTMAPNAQGIRSVVYWLMGSLAGAKWEYLTAPALIVVSGILFLLFQHRSLNALLVGEGAAGTMGVNVPAFRTCLVIVTALITGTIVSVSGSIGFVGLMIPHIVRLVLGSDHRKVLPVSVLFGAVYVIWADVLARLALAPEELPIGIVTAICGGPFFIWLLRRSSYAFGGTSK</sequence>
<keyword evidence="12" id="KW-1185">Reference proteome</keyword>
<dbReference type="InterPro" id="IPR000522">
    <property type="entry name" value="ABC_transptr_permease_BtuC"/>
</dbReference>
<accession>A0A410WWS4</accession>
<feature type="transmembrane region" description="Helical" evidence="8">
    <location>
        <begin position="244"/>
        <end position="263"/>
    </location>
</feature>
<dbReference type="CDD" id="cd06550">
    <property type="entry name" value="TM_ABC_iron-siderophores_like"/>
    <property type="match status" value="1"/>
</dbReference>
<dbReference type="PANTHER" id="PTHR30472">
    <property type="entry name" value="FERRIC ENTEROBACTIN TRANSPORT SYSTEM PERMEASE PROTEIN"/>
    <property type="match status" value="1"/>
</dbReference>
<dbReference type="GO" id="GO:0022857">
    <property type="term" value="F:transmembrane transporter activity"/>
    <property type="evidence" value="ECO:0007669"/>
    <property type="project" value="InterPro"/>
</dbReference>
<gene>
    <name evidence="9" type="ORF">M5X16_23095</name>
    <name evidence="10" type="ORF">PC41400_14015</name>
</gene>
<reference evidence="9 12" key="2">
    <citation type="submission" date="2022-05" db="EMBL/GenBank/DDBJ databases">
        <title>Genome Sequencing of Bee-Associated Microbes.</title>
        <authorList>
            <person name="Dunlap C."/>
        </authorList>
    </citation>
    <scope>NUCLEOTIDE SEQUENCE [LARGE SCALE GENOMIC DNA]</scope>
    <source>
        <strain evidence="9 12">NRRL B-23120</strain>
    </source>
</reference>
<dbReference type="AlphaFoldDB" id="A0A410WWS4"/>
<evidence type="ECO:0000256" key="4">
    <source>
        <dbReference type="ARBA" id="ARBA00022475"/>
    </source>
</evidence>
<feature type="transmembrane region" description="Helical" evidence="8">
    <location>
        <begin position="112"/>
        <end position="133"/>
    </location>
</feature>
<dbReference type="KEGG" id="pchi:PC41400_14015"/>
<dbReference type="Pfam" id="PF01032">
    <property type="entry name" value="FecCD"/>
    <property type="match status" value="1"/>
</dbReference>
<comment type="similarity">
    <text evidence="2">Belongs to the binding-protein-dependent transport system permease family. FecCD subfamily.</text>
</comment>